<reference evidence="2" key="2">
    <citation type="submission" date="2022-01" db="EMBL/GenBank/DDBJ databases">
        <authorList>
            <person name="Yamashiro T."/>
            <person name="Shiraishi A."/>
            <person name="Satake H."/>
            <person name="Nakayama K."/>
        </authorList>
    </citation>
    <scope>NUCLEOTIDE SEQUENCE</scope>
</reference>
<feature type="compositionally biased region" description="Basic and acidic residues" evidence="1">
    <location>
        <begin position="101"/>
        <end position="121"/>
    </location>
</feature>
<evidence type="ECO:0000256" key="1">
    <source>
        <dbReference type="SAM" id="MobiDB-lite"/>
    </source>
</evidence>
<proteinExistence type="predicted"/>
<accession>A0ABQ5AE50</accession>
<dbReference type="InterPro" id="IPR036875">
    <property type="entry name" value="Znf_CCHC_sf"/>
</dbReference>
<evidence type="ECO:0000313" key="3">
    <source>
        <dbReference type="Proteomes" id="UP001151760"/>
    </source>
</evidence>
<comment type="caution">
    <text evidence="2">The sequence shown here is derived from an EMBL/GenBank/DDBJ whole genome shotgun (WGS) entry which is preliminary data.</text>
</comment>
<gene>
    <name evidence="2" type="ORF">Tco_0821473</name>
</gene>
<dbReference type="Proteomes" id="UP001151760">
    <property type="component" value="Unassembled WGS sequence"/>
</dbReference>
<sequence length="487" mass="54946">MALPNEHPLKFKSYKDAKTLMQVIENRFGGNAATKKTQKNLLKQQYENFAATSTEKTSIKRFHEEYWSKLDMANKERIGFDKSKVECFNYHKRGHFARECRAPKNQDNRNKEPTRRTRPVEETTSNALVLRYNLVPPPYTGNFMPPKPDLVYPSLDDFVDVNEFASGSIVKKPTVDTNEPKTARKEDGASIIEDLVSESEEEDVPKIKIVEMFNKPSLGHLKNDCNNWYSDGSFAKPVWTNAQRVNKQNFSKLTQPSPKRNMVPRTVLTRSSPISLNNARPVNTVQLRTSVNNTGPMKNVINNAYSTTRMPFNKITAAKNSNFNKRVNTVNDKNVNAARPNIVVNTARPKAVLSAVKGNKGNAVKASACWVWRPKHKVLDHGNPQQDFKDKGVIDSRCSRHMTGNGFYLIDYKEIDGGFVAFEGNSKGGKITGKCKIRTDFKLTDESHVLLKVPREDNMYSVDLKNVIPQGGLTCLFAKATPDESNL</sequence>
<dbReference type="Gene3D" id="4.10.60.10">
    <property type="entry name" value="Zinc finger, CCHC-type"/>
    <property type="match status" value="1"/>
</dbReference>
<protein>
    <submittedName>
        <fullName evidence="2">Ribonuclease H-like domain-containing protein</fullName>
    </submittedName>
</protein>
<evidence type="ECO:0000313" key="2">
    <source>
        <dbReference type="EMBL" id="GJT00304.1"/>
    </source>
</evidence>
<dbReference type="EMBL" id="BQNB010012185">
    <property type="protein sequence ID" value="GJT00304.1"/>
    <property type="molecule type" value="Genomic_DNA"/>
</dbReference>
<reference evidence="2" key="1">
    <citation type="journal article" date="2022" name="Int. J. Mol. Sci.">
        <title>Draft Genome of Tanacetum Coccineum: Genomic Comparison of Closely Related Tanacetum-Family Plants.</title>
        <authorList>
            <person name="Yamashiro T."/>
            <person name="Shiraishi A."/>
            <person name="Nakayama K."/>
            <person name="Satake H."/>
        </authorList>
    </citation>
    <scope>NUCLEOTIDE SEQUENCE</scope>
</reference>
<feature type="region of interest" description="Disordered" evidence="1">
    <location>
        <begin position="101"/>
        <end position="122"/>
    </location>
</feature>
<organism evidence="2 3">
    <name type="scientific">Tanacetum coccineum</name>
    <dbReference type="NCBI Taxonomy" id="301880"/>
    <lineage>
        <taxon>Eukaryota</taxon>
        <taxon>Viridiplantae</taxon>
        <taxon>Streptophyta</taxon>
        <taxon>Embryophyta</taxon>
        <taxon>Tracheophyta</taxon>
        <taxon>Spermatophyta</taxon>
        <taxon>Magnoliopsida</taxon>
        <taxon>eudicotyledons</taxon>
        <taxon>Gunneridae</taxon>
        <taxon>Pentapetalae</taxon>
        <taxon>asterids</taxon>
        <taxon>campanulids</taxon>
        <taxon>Asterales</taxon>
        <taxon>Asteraceae</taxon>
        <taxon>Asteroideae</taxon>
        <taxon>Anthemideae</taxon>
        <taxon>Anthemidinae</taxon>
        <taxon>Tanacetum</taxon>
    </lineage>
</organism>
<name>A0ABQ5AE50_9ASTR</name>
<keyword evidence="3" id="KW-1185">Reference proteome</keyword>
<dbReference type="SUPFAM" id="SSF57756">
    <property type="entry name" value="Retrovirus zinc finger-like domains"/>
    <property type="match status" value="1"/>
</dbReference>